<dbReference type="InterPro" id="IPR000073">
    <property type="entry name" value="AB_hydrolase_1"/>
</dbReference>
<dbReference type="InterPro" id="IPR029058">
    <property type="entry name" value="AB_hydrolase_fold"/>
</dbReference>
<dbReference type="Proteomes" id="UP000291144">
    <property type="component" value="Unassembled WGS sequence"/>
</dbReference>
<keyword evidence="2" id="KW-0378">Hydrolase</keyword>
<dbReference type="InterPro" id="IPR020802">
    <property type="entry name" value="TesA-like"/>
</dbReference>
<protein>
    <submittedName>
        <fullName evidence="2">Alpha/beta hydrolase</fullName>
    </submittedName>
</protein>
<dbReference type="SUPFAM" id="SSF53474">
    <property type="entry name" value="alpha/beta-Hydrolases"/>
    <property type="match status" value="1"/>
</dbReference>
<accession>A0A4R0KL23</accession>
<comment type="caution">
    <text evidence="2">The sequence shown here is derived from an EMBL/GenBank/DDBJ whole genome shotgun (WGS) entry which is preliminary data.</text>
</comment>
<dbReference type="OrthoDB" id="3827413at2"/>
<dbReference type="Gene3D" id="3.40.50.1820">
    <property type="entry name" value="alpha/beta hydrolase"/>
    <property type="match status" value="1"/>
</dbReference>
<dbReference type="AlphaFoldDB" id="A0A4R0KL23"/>
<keyword evidence="3" id="KW-1185">Reference proteome</keyword>
<name>A0A4R0KL23_9ACTN</name>
<dbReference type="Pfam" id="PF12697">
    <property type="entry name" value="Abhydrolase_6"/>
    <property type="match status" value="1"/>
</dbReference>
<gene>
    <name evidence="2" type="ORF">E0H73_18330</name>
</gene>
<organism evidence="2 3">
    <name type="scientific">Kribbella pittospori</name>
    <dbReference type="NCBI Taxonomy" id="722689"/>
    <lineage>
        <taxon>Bacteria</taxon>
        <taxon>Bacillati</taxon>
        <taxon>Actinomycetota</taxon>
        <taxon>Actinomycetes</taxon>
        <taxon>Propionibacteriales</taxon>
        <taxon>Kribbellaceae</taxon>
        <taxon>Kribbella</taxon>
    </lineage>
</organism>
<dbReference type="SMART" id="SM00824">
    <property type="entry name" value="PKS_TE"/>
    <property type="match status" value="1"/>
</dbReference>
<evidence type="ECO:0000259" key="1">
    <source>
        <dbReference type="SMART" id="SM00824"/>
    </source>
</evidence>
<feature type="domain" description="Thioesterase TesA-like" evidence="1">
    <location>
        <begin position="1"/>
        <end position="214"/>
    </location>
</feature>
<evidence type="ECO:0000313" key="2">
    <source>
        <dbReference type="EMBL" id="TCC61413.1"/>
    </source>
</evidence>
<reference evidence="2 3" key="1">
    <citation type="submission" date="2019-02" db="EMBL/GenBank/DDBJ databases">
        <title>Kribbella capetownensis sp. nov. and Kribbella speibonae sp. nov., isolated from soil.</title>
        <authorList>
            <person name="Curtis S.M."/>
            <person name="Norton I."/>
            <person name="Everest G.J."/>
            <person name="Meyers P.R."/>
        </authorList>
    </citation>
    <scope>NUCLEOTIDE SEQUENCE [LARGE SCALE GENOMIC DNA]</scope>
    <source>
        <strain evidence="2 3">NRRL B-24813</strain>
    </source>
</reference>
<evidence type="ECO:0000313" key="3">
    <source>
        <dbReference type="Proteomes" id="UP000291144"/>
    </source>
</evidence>
<sequence>MLGAGEQFWRIGAALAERGYRAVAVVLPGHGRSPAAPDASVGMFAASVVDTVGCEPELAIGHSLGGVVLAAALPVLRPARAVYVDIPLADDGAQRTTDELTSGFLSAQAGRTVEALRVSKPRWSEKDLEVEAVAAKRFDVATAVALELAHRGSQPPTAEIPSLVVRAEPSRYVSKARAAELAALGFEVRSVPGAGHSIWYGHFAEFMDALEGWI</sequence>
<dbReference type="GO" id="GO:0016787">
    <property type="term" value="F:hydrolase activity"/>
    <property type="evidence" value="ECO:0007669"/>
    <property type="project" value="UniProtKB-KW"/>
</dbReference>
<dbReference type="EMBL" id="SJKB01000005">
    <property type="protein sequence ID" value="TCC61413.1"/>
    <property type="molecule type" value="Genomic_DNA"/>
</dbReference>
<proteinExistence type="predicted"/>